<evidence type="ECO:0000313" key="1">
    <source>
        <dbReference type="EMBL" id="GMG87014.1"/>
    </source>
</evidence>
<name>A0ABQ6LY43_9GAMM</name>
<dbReference type="EMBL" id="BSYJ01000002">
    <property type="protein sequence ID" value="GMG87014.1"/>
    <property type="molecule type" value="Genomic_DNA"/>
</dbReference>
<dbReference type="InterPro" id="IPR048156">
    <property type="entry name" value="PA2817-like"/>
</dbReference>
<reference evidence="1 2" key="1">
    <citation type="submission" date="2023-04" db="EMBL/GenBank/DDBJ databases">
        <title>Marinobulbifer ophiurae gen. nov., sp. Nov., isolate from tissue of brittle star Ophioplocus japonicus.</title>
        <authorList>
            <person name="Kawano K."/>
            <person name="Sawayama S."/>
            <person name="Nakagawa S."/>
        </authorList>
    </citation>
    <scope>NUCLEOTIDE SEQUENCE [LARGE SCALE GENOMIC DNA]</scope>
    <source>
        <strain evidence="1 2">NKW57</strain>
    </source>
</reference>
<gene>
    <name evidence="1" type="ORF">MNKW57_13350</name>
</gene>
<sequence>MENLTGYREHHQQLLRDLRDRANQLVPAIKHPVSDEEQTLLQDLKALADAGELDEHGIALGQRTLCKIVSLYSNLAPHIHPDLFWYFGGDCMHFIPDEDIARYQALDEARYEAESSGETFHYQDARAKIFGLH</sequence>
<comment type="caution">
    <text evidence="1">The sequence shown here is derived from an EMBL/GenBank/DDBJ whole genome shotgun (WGS) entry which is preliminary data.</text>
</comment>
<keyword evidence="2" id="KW-1185">Reference proteome</keyword>
<protein>
    <submittedName>
        <fullName evidence="1">PA2817 family protein</fullName>
    </submittedName>
</protein>
<evidence type="ECO:0000313" key="2">
    <source>
        <dbReference type="Proteomes" id="UP001224392"/>
    </source>
</evidence>
<dbReference type="Proteomes" id="UP001224392">
    <property type="component" value="Unassembled WGS sequence"/>
</dbReference>
<dbReference type="RefSeq" id="WP_285763629.1">
    <property type="nucleotide sequence ID" value="NZ_BSYJ01000002.1"/>
</dbReference>
<dbReference type="NCBIfam" id="NF041512">
    <property type="entry name" value="PA2817_fam"/>
    <property type="match status" value="1"/>
</dbReference>
<accession>A0ABQ6LY43</accession>
<proteinExistence type="predicted"/>
<organism evidence="1 2">
    <name type="scientific">Biformimicrobium ophioploci</name>
    <dbReference type="NCBI Taxonomy" id="3036711"/>
    <lineage>
        <taxon>Bacteria</taxon>
        <taxon>Pseudomonadati</taxon>
        <taxon>Pseudomonadota</taxon>
        <taxon>Gammaproteobacteria</taxon>
        <taxon>Cellvibrionales</taxon>
        <taxon>Microbulbiferaceae</taxon>
        <taxon>Biformimicrobium</taxon>
    </lineage>
</organism>